<feature type="region of interest" description="Disordered" evidence="5">
    <location>
        <begin position="279"/>
        <end position="298"/>
    </location>
</feature>
<name>A0ABT0UGW4_9ACTN</name>
<accession>A0ABT0UGW4</accession>
<evidence type="ECO:0000256" key="3">
    <source>
        <dbReference type="ARBA" id="ARBA00022801"/>
    </source>
</evidence>
<evidence type="ECO:0000256" key="1">
    <source>
        <dbReference type="ARBA" id="ARBA00007074"/>
    </source>
</evidence>
<dbReference type="NCBIfam" id="NF038080">
    <property type="entry name" value="PG_bind_siph"/>
    <property type="match status" value="2"/>
</dbReference>
<comment type="caution">
    <text evidence="7">The sequence shown here is derived from an EMBL/GenBank/DDBJ whole genome shotgun (WGS) entry which is preliminary data.</text>
</comment>
<feature type="region of interest" description="Disordered" evidence="5">
    <location>
        <begin position="369"/>
        <end position="401"/>
    </location>
</feature>
<keyword evidence="3" id="KW-0378">Hydrolase</keyword>
<comment type="similarity">
    <text evidence="1">Belongs to the peptidase C40 family.</text>
</comment>
<dbReference type="SUPFAM" id="SSF47090">
    <property type="entry name" value="PGBD-like"/>
    <property type="match status" value="2"/>
</dbReference>
<feature type="domain" description="NlpC/P60" evidence="6">
    <location>
        <begin position="173"/>
        <end position="231"/>
    </location>
</feature>
<reference evidence="7" key="1">
    <citation type="submission" date="2022-06" db="EMBL/GenBank/DDBJ databases">
        <title>Genome public.</title>
        <authorList>
            <person name="Sun Q."/>
        </authorList>
    </citation>
    <scope>NUCLEOTIDE SEQUENCE</scope>
    <source>
        <strain evidence="7">CWNU-1</strain>
    </source>
</reference>
<dbReference type="Gene3D" id="3.90.1720.10">
    <property type="entry name" value="endopeptidase domain like (from Nostoc punctiforme)"/>
    <property type="match status" value="1"/>
</dbReference>
<dbReference type="Pfam" id="PF00877">
    <property type="entry name" value="NLPC_P60"/>
    <property type="match status" value="1"/>
</dbReference>
<evidence type="ECO:0000259" key="6">
    <source>
        <dbReference type="Pfam" id="PF00877"/>
    </source>
</evidence>
<dbReference type="SUPFAM" id="SSF54001">
    <property type="entry name" value="Cysteine proteinases"/>
    <property type="match status" value="1"/>
</dbReference>
<dbReference type="Gene3D" id="1.10.101.10">
    <property type="entry name" value="PGBD-like superfamily/PGBD"/>
    <property type="match status" value="2"/>
</dbReference>
<evidence type="ECO:0000256" key="2">
    <source>
        <dbReference type="ARBA" id="ARBA00022670"/>
    </source>
</evidence>
<dbReference type="Proteomes" id="UP001431429">
    <property type="component" value="Unassembled WGS sequence"/>
</dbReference>
<dbReference type="InterPro" id="IPR047763">
    <property type="entry name" value="PG_bind_dom_phiBT1-type"/>
</dbReference>
<dbReference type="InterPro" id="IPR036366">
    <property type="entry name" value="PGBDSf"/>
</dbReference>
<dbReference type="InterPro" id="IPR000064">
    <property type="entry name" value="NLP_P60_dom"/>
</dbReference>
<evidence type="ECO:0000256" key="4">
    <source>
        <dbReference type="ARBA" id="ARBA00022807"/>
    </source>
</evidence>
<dbReference type="EMBL" id="JAMQAW010000002">
    <property type="protein sequence ID" value="MCM2387279.1"/>
    <property type="molecule type" value="Genomic_DNA"/>
</dbReference>
<keyword evidence="4" id="KW-0788">Thiol protease</keyword>
<evidence type="ECO:0000313" key="7">
    <source>
        <dbReference type="EMBL" id="MCM2387279.1"/>
    </source>
</evidence>
<feature type="compositionally biased region" description="Gly residues" evidence="5">
    <location>
        <begin position="376"/>
        <end position="386"/>
    </location>
</feature>
<protein>
    <submittedName>
        <fullName evidence="7">Peptidoglycan-binding protein</fullName>
    </submittedName>
</protein>
<keyword evidence="8" id="KW-1185">Reference proteome</keyword>
<evidence type="ECO:0000313" key="8">
    <source>
        <dbReference type="Proteomes" id="UP001431429"/>
    </source>
</evidence>
<dbReference type="InterPro" id="IPR036365">
    <property type="entry name" value="PGBD-like_sf"/>
</dbReference>
<gene>
    <name evidence="7" type="ORF">NBG84_02945</name>
</gene>
<evidence type="ECO:0000256" key="5">
    <source>
        <dbReference type="SAM" id="MobiDB-lite"/>
    </source>
</evidence>
<feature type="compositionally biased region" description="Low complexity" evidence="5">
    <location>
        <begin position="387"/>
        <end position="397"/>
    </location>
</feature>
<dbReference type="InterPro" id="IPR038765">
    <property type="entry name" value="Papain-like_cys_pep_sf"/>
</dbReference>
<sequence length="475" mass="49916">MDAPVFDEVTPASNCDCPGCADWRRTQSRGLPVRLGGNPAAHGARRHAIVLAATASTVFSGMELTAVAADHRPLGQGQATGGAGMAATVGGAAMAAPAVAPLAAPNDNPPSPQGVTGPLHNIARASTATSAPASTGSTGSRTTTRAEIMNRATKWVNAKIPYSMSKYWSDGYRQDCSGFISMAWGLGSNQWTGSLANFGVRISKNELQPGDMLLFHNPADPGKGSHVTIFGGWADNTRQRYIAYEQAPPKTRKQVTPYAYWNNSSRYIPYRYKGLKAGGGSGPTAPEPGGTAFPGASAFGTGANNKHVTKLGQMLVERGGSRYYRSGPGPRWGEADRSATQAFQKAQGWTGSAADGIPGPKTWEYLVKGTGRDIPGTGGGGSGPGNPTGNPGTPPTSQTFPGAAYFRPGQSNPYVALLGKQLTRKGFGKYYTEGPGPRWSESDRRNVEAFQRAQGWRGSAANGYPGPETWRRLFS</sequence>
<organism evidence="7 8">
    <name type="scientific">Streptomyces albipurpureus</name>
    <dbReference type="NCBI Taxonomy" id="2897419"/>
    <lineage>
        <taxon>Bacteria</taxon>
        <taxon>Bacillati</taxon>
        <taxon>Actinomycetota</taxon>
        <taxon>Actinomycetes</taxon>
        <taxon>Kitasatosporales</taxon>
        <taxon>Streptomycetaceae</taxon>
        <taxon>Streptomyces</taxon>
    </lineage>
</organism>
<dbReference type="RefSeq" id="WP_250917628.1">
    <property type="nucleotide sequence ID" value="NZ_JAMQAW010000002.1"/>
</dbReference>
<proteinExistence type="inferred from homology"/>
<keyword evidence="2" id="KW-0645">Protease</keyword>